<sequence>MASWDMTSVYVRGIRRQALGRVGSLLKTCGVDIRKVVEISFLRASSTLEVWTYDHERDGLVYSLRRAGLVVLEGMRPTDPSLLGTKAFLKLTPEQQQQSAAEHFVERLRRITSLVDSNLRRCARRQFAAMLDEQKSALSVEATQEAAEPRNAHSRHRSCLCR</sequence>
<reference evidence="2 3" key="1">
    <citation type="submission" date="2015-02" db="EMBL/GenBank/DDBJ databases">
        <authorList>
            <person name="Chooi Y.-H."/>
        </authorList>
    </citation>
    <scope>NUCLEOTIDE SEQUENCE [LARGE SCALE GENOMIC DNA]</scope>
    <source>
        <strain evidence="2">E3</strain>
    </source>
</reference>
<proteinExistence type="predicted"/>
<keyword evidence="3" id="KW-1185">Reference proteome</keyword>
<feature type="compositionally biased region" description="Basic residues" evidence="1">
    <location>
        <begin position="152"/>
        <end position="162"/>
    </location>
</feature>
<protein>
    <submittedName>
        <fullName evidence="2">Uncharacterized protein</fullName>
    </submittedName>
</protein>
<feature type="region of interest" description="Disordered" evidence="1">
    <location>
        <begin position="142"/>
        <end position="162"/>
    </location>
</feature>
<organism evidence="2 3">
    <name type="scientific">Plasmodiophora brassicae</name>
    <name type="common">Clubroot disease agent</name>
    <dbReference type="NCBI Taxonomy" id="37360"/>
    <lineage>
        <taxon>Eukaryota</taxon>
        <taxon>Sar</taxon>
        <taxon>Rhizaria</taxon>
        <taxon>Endomyxa</taxon>
        <taxon>Phytomyxea</taxon>
        <taxon>Plasmodiophorida</taxon>
        <taxon>Plasmodiophoridae</taxon>
        <taxon>Plasmodiophora</taxon>
    </lineage>
</organism>
<gene>
    <name evidence="2" type="ORF">PBRA_000771</name>
</gene>
<name>A0A0G4IQL1_PLABS</name>
<evidence type="ECO:0000256" key="1">
    <source>
        <dbReference type="SAM" id="MobiDB-lite"/>
    </source>
</evidence>
<dbReference type="EMBL" id="CDSF01000079">
    <property type="protein sequence ID" value="CEO97426.1"/>
    <property type="molecule type" value="Genomic_DNA"/>
</dbReference>
<dbReference type="AlphaFoldDB" id="A0A0G4IQL1"/>
<dbReference type="Proteomes" id="UP000039324">
    <property type="component" value="Unassembled WGS sequence"/>
</dbReference>
<accession>A0A0G4IQL1</accession>
<evidence type="ECO:0000313" key="2">
    <source>
        <dbReference type="EMBL" id="CEO97426.1"/>
    </source>
</evidence>
<evidence type="ECO:0000313" key="3">
    <source>
        <dbReference type="Proteomes" id="UP000039324"/>
    </source>
</evidence>